<reference evidence="1" key="1">
    <citation type="submission" date="2018-02" db="EMBL/GenBank/DDBJ databases">
        <title>Rhizophora mucronata_Transcriptome.</title>
        <authorList>
            <person name="Meera S.P."/>
            <person name="Sreeshan A."/>
            <person name="Augustine A."/>
        </authorList>
    </citation>
    <scope>NUCLEOTIDE SEQUENCE</scope>
    <source>
        <tissue evidence="1">Leaf</tissue>
    </source>
</reference>
<dbReference type="AlphaFoldDB" id="A0A2P2QG37"/>
<evidence type="ECO:0000313" key="1">
    <source>
        <dbReference type="EMBL" id="MBX65864.1"/>
    </source>
</evidence>
<dbReference type="EMBL" id="GGEC01085380">
    <property type="protein sequence ID" value="MBX65864.1"/>
    <property type="molecule type" value="Transcribed_RNA"/>
</dbReference>
<protein>
    <submittedName>
        <fullName evidence="1">Uncharacterized protein</fullName>
    </submittedName>
</protein>
<sequence length="17" mass="2087">MNRIFEASPHIRRYSPI</sequence>
<name>A0A2P2QG37_RHIMU</name>
<organism evidence="1">
    <name type="scientific">Rhizophora mucronata</name>
    <name type="common">Asiatic mangrove</name>
    <dbReference type="NCBI Taxonomy" id="61149"/>
    <lineage>
        <taxon>Eukaryota</taxon>
        <taxon>Viridiplantae</taxon>
        <taxon>Streptophyta</taxon>
        <taxon>Embryophyta</taxon>
        <taxon>Tracheophyta</taxon>
        <taxon>Spermatophyta</taxon>
        <taxon>Magnoliopsida</taxon>
        <taxon>eudicotyledons</taxon>
        <taxon>Gunneridae</taxon>
        <taxon>Pentapetalae</taxon>
        <taxon>rosids</taxon>
        <taxon>fabids</taxon>
        <taxon>Malpighiales</taxon>
        <taxon>Rhizophoraceae</taxon>
        <taxon>Rhizophora</taxon>
    </lineage>
</organism>
<proteinExistence type="predicted"/>
<accession>A0A2P2QG37</accession>